<keyword evidence="2" id="KW-1133">Transmembrane helix</keyword>
<feature type="transmembrane region" description="Helical" evidence="2">
    <location>
        <begin position="137"/>
        <end position="158"/>
    </location>
</feature>
<protein>
    <submittedName>
        <fullName evidence="3">Uncharacterized protein</fullName>
    </submittedName>
</protein>
<gene>
    <name evidence="3" type="ORF">VNI00_018460</name>
</gene>
<feature type="compositionally biased region" description="Basic and acidic residues" evidence="1">
    <location>
        <begin position="190"/>
        <end position="204"/>
    </location>
</feature>
<feature type="transmembrane region" description="Helical" evidence="2">
    <location>
        <begin position="6"/>
        <end position="23"/>
    </location>
</feature>
<comment type="caution">
    <text evidence="3">The sequence shown here is derived from an EMBL/GenBank/DDBJ whole genome shotgun (WGS) entry which is preliminary data.</text>
</comment>
<name>A0AAW0AWQ8_9AGAR</name>
<feature type="transmembrane region" description="Helical" evidence="2">
    <location>
        <begin position="97"/>
        <end position="117"/>
    </location>
</feature>
<dbReference type="EMBL" id="JAYKXP010000236">
    <property type="protein sequence ID" value="KAK7018003.1"/>
    <property type="molecule type" value="Genomic_DNA"/>
</dbReference>
<proteinExistence type="predicted"/>
<evidence type="ECO:0000313" key="3">
    <source>
        <dbReference type="EMBL" id="KAK7018003.1"/>
    </source>
</evidence>
<accession>A0AAW0AWQ8</accession>
<dbReference type="AlphaFoldDB" id="A0AAW0AWQ8"/>
<keyword evidence="2" id="KW-0812">Transmembrane</keyword>
<evidence type="ECO:0000256" key="2">
    <source>
        <dbReference type="SAM" id="Phobius"/>
    </source>
</evidence>
<keyword evidence="2" id="KW-0472">Membrane</keyword>
<evidence type="ECO:0000256" key="1">
    <source>
        <dbReference type="SAM" id="MobiDB-lite"/>
    </source>
</evidence>
<feature type="transmembrane region" description="Helical" evidence="2">
    <location>
        <begin position="55"/>
        <end position="76"/>
    </location>
</feature>
<feature type="region of interest" description="Disordered" evidence="1">
    <location>
        <begin position="178"/>
        <end position="204"/>
    </location>
</feature>
<evidence type="ECO:0000313" key="4">
    <source>
        <dbReference type="Proteomes" id="UP001383192"/>
    </source>
</evidence>
<organism evidence="3 4">
    <name type="scientific">Paramarasmius palmivorus</name>
    <dbReference type="NCBI Taxonomy" id="297713"/>
    <lineage>
        <taxon>Eukaryota</taxon>
        <taxon>Fungi</taxon>
        <taxon>Dikarya</taxon>
        <taxon>Basidiomycota</taxon>
        <taxon>Agaricomycotina</taxon>
        <taxon>Agaricomycetes</taxon>
        <taxon>Agaricomycetidae</taxon>
        <taxon>Agaricales</taxon>
        <taxon>Marasmiineae</taxon>
        <taxon>Marasmiaceae</taxon>
        <taxon>Paramarasmius</taxon>
    </lineage>
</organism>
<sequence length="337" mass="37389">MEILTNFWFDLFVADIILLWRCYIVWGKRWRVVIFPFLFSIGFHGVVLADGNADVSYTVGIGGIALNNLFLSCLIARQVTQYVKDSPQNMYRTIIAATLESGVIYAAFRITIAALQIDSYRGSMESGIEQSLRNFNIQYILFRSWPSIAGVTTSLVIVRVSLGIAFNDLKTEIMTVRGPGTVQQQDQEDQEVRGSQETEGSKEHTSIGVKVLDIGCDIESGQSYRALSAFGLALPPARVSSLSSAYKPPYIRVEMPFVFYPSVVDITTSIVIVRVSLGVAFNDLRTETTTVGALEVDRPTNLPQTQAAGYNSRTPEHKSDQHEVIVIGRDVESRSLQ</sequence>
<keyword evidence="4" id="KW-1185">Reference proteome</keyword>
<reference evidence="3 4" key="1">
    <citation type="submission" date="2024-01" db="EMBL/GenBank/DDBJ databases">
        <title>A draft genome for a cacao thread blight-causing isolate of Paramarasmius palmivorus.</title>
        <authorList>
            <person name="Baruah I.K."/>
            <person name="Bukari Y."/>
            <person name="Amoako-Attah I."/>
            <person name="Meinhardt L.W."/>
            <person name="Bailey B.A."/>
            <person name="Cohen S.P."/>
        </authorList>
    </citation>
    <scope>NUCLEOTIDE SEQUENCE [LARGE SCALE GENOMIC DNA]</scope>
    <source>
        <strain evidence="3 4">GH-12</strain>
    </source>
</reference>
<feature type="transmembrane region" description="Helical" evidence="2">
    <location>
        <begin position="30"/>
        <end position="49"/>
    </location>
</feature>
<dbReference type="Proteomes" id="UP001383192">
    <property type="component" value="Unassembled WGS sequence"/>
</dbReference>